<dbReference type="GO" id="GO:0005797">
    <property type="term" value="C:Golgi medial cisterna"/>
    <property type="evidence" value="ECO:0007669"/>
    <property type="project" value="TreeGrafter"/>
</dbReference>
<dbReference type="GO" id="GO:0048219">
    <property type="term" value="P:inter-Golgi cisterna vesicle-mediated transport"/>
    <property type="evidence" value="ECO:0007669"/>
    <property type="project" value="TreeGrafter"/>
</dbReference>
<dbReference type="RefSeq" id="XP_018272546.1">
    <property type="nucleotide sequence ID" value="XM_018416366.1"/>
</dbReference>
<accession>A0A194S7D3</accession>
<dbReference type="GO" id="GO:0015031">
    <property type="term" value="P:protein transport"/>
    <property type="evidence" value="ECO:0007669"/>
    <property type="project" value="UniProtKB-KW"/>
</dbReference>
<protein>
    <recommendedName>
        <fullName evidence="9">Golgi SNAP receptor complex member 1</fullName>
    </recommendedName>
</protein>
<dbReference type="Proteomes" id="UP000053890">
    <property type="component" value="Unassembled WGS sequence"/>
</dbReference>
<keyword evidence="12" id="KW-1185">Reference proteome</keyword>
<keyword evidence="4 10" id="KW-0812">Transmembrane</keyword>
<keyword evidence="8 9" id="KW-0472">Membrane</keyword>
<dbReference type="AlphaFoldDB" id="A0A194S7D3"/>
<reference evidence="11 12" key="1">
    <citation type="journal article" date="2015" name="Front. Microbiol.">
        <title>Genome sequence of the plant growth promoting endophytic yeast Rhodotorula graminis WP1.</title>
        <authorList>
            <person name="Firrincieli A."/>
            <person name="Otillar R."/>
            <person name="Salamov A."/>
            <person name="Schmutz J."/>
            <person name="Khan Z."/>
            <person name="Redman R.S."/>
            <person name="Fleck N.D."/>
            <person name="Lindquist E."/>
            <person name="Grigoriev I.V."/>
            <person name="Doty S.L."/>
        </authorList>
    </citation>
    <scope>NUCLEOTIDE SEQUENCE [LARGE SCALE GENOMIC DNA]</scope>
    <source>
        <strain evidence="11 12">WP1</strain>
    </source>
</reference>
<dbReference type="InterPro" id="IPR023601">
    <property type="entry name" value="Golgi_SNAP_su1"/>
</dbReference>
<dbReference type="OMA" id="QAYAVND"/>
<evidence type="ECO:0000256" key="8">
    <source>
        <dbReference type="ARBA" id="ARBA00023136"/>
    </source>
</evidence>
<dbReference type="GO" id="GO:0000139">
    <property type="term" value="C:Golgi membrane"/>
    <property type="evidence" value="ECO:0007669"/>
    <property type="project" value="UniProtKB-SubCell"/>
</dbReference>
<evidence type="ECO:0000256" key="2">
    <source>
        <dbReference type="ARBA" id="ARBA00008473"/>
    </source>
</evidence>
<evidence type="ECO:0000256" key="7">
    <source>
        <dbReference type="ARBA" id="ARBA00023034"/>
    </source>
</evidence>
<evidence type="ECO:0000256" key="1">
    <source>
        <dbReference type="ARBA" id="ARBA00004409"/>
    </source>
</evidence>
<dbReference type="GO" id="GO:0006906">
    <property type="term" value="P:vesicle fusion"/>
    <property type="evidence" value="ECO:0007669"/>
    <property type="project" value="TreeGrafter"/>
</dbReference>
<dbReference type="PANTHER" id="PTHR21094:SF2">
    <property type="entry name" value="GOLGI SNAP RECEPTOR COMPLEX MEMBER 1"/>
    <property type="match status" value="1"/>
</dbReference>
<gene>
    <name evidence="11" type="ORF">RHOBADRAFT_52495</name>
</gene>
<comment type="similarity">
    <text evidence="2 9">Belongs to the GOSR1 family.</text>
</comment>
<dbReference type="EMBL" id="KQ474076">
    <property type="protein sequence ID" value="KPV76497.1"/>
    <property type="molecule type" value="Genomic_DNA"/>
</dbReference>
<evidence type="ECO:0000313" key="11">
    <source>
        <dbReference type="EMBL" id="KPV76497.1"/>
    </source>
</evidence>
<evidence type="ECO:0000256" key="3">
    <source>
        <dbReference type="ARBA" id="ARBA00022448"/>
    </source>
</evidence>
<comment type="function">
    <text evidence="9">Involved in transport from the ER to the Golgi apparatus as well as in intra-Golgi transport. It belongs to a super-family of proteins called t-SNAREs or soluble NSF (N-ethylmaleimide-sensitive factor) attachment protein receptor.</text>
</comment>
<organism evidence="11 12">
    <name type="scientific">Rhodotorula graminis (strain WP1)</name>
    <dbReference type="NCBI Taxonomy" id="578459"/>
    <lineage>
        <taxon>Eukaryota</taxon>
        <taxon>Fungi</taxon>
        <taxon>Dikarya</taxon>
        <taxon>Basidiomycota</taxon>
        <taxon>Pucciniomycotina</taxon>
        <taxon>Microbotryomycetes</taxon>
        <taxon>Sporidiobolales</taxon>
        <taxon>Sporidiobolaceae</taxon>
        <taxon>Rhodotorula</taxon>
    </lineage>
</organism>
<dbReference type="PANTHER" id="PTHR21094">
    <property type="entry name" value="GOS-28 SNARE- RELATED"/>
    <property type="match status" value="1"/>
</dbReference>
<comment type="subcellular location">
    <subcellularLocation>
        <location evidence="1">Golgi apparatus membrane</location>
        <topology evidence="1">Single-pass type IV membrane protein</topology>
    </subcellularLocation>
</comment>
<evidence type="ECO:0000256" key="6">
    <source>
        <dbReference type="ARBA" id="ARBA00022989"/>
    </source>
</evidence>
<comment type="subunit">
    <text evidence="9">Component of several multiprotein Golgi SNARE complexes.</text>
</comment>
<evidence type="ECO:0000313" key="12">
    <source>
        <dbReference type="Proteomes" id="UP000053890"/>
    </source>
</evidence>
<keyword evidence="9" id="KW-0931">ER-Golgi transport</keyword>
<evidence type="ECO:0000256" key="9">
    <source>
        <dbReference type="PIRNR" id="PIRNR027109"/>
    </source>
</evidence>
<evidence type="ECO:0000256" key="5">
    <source>
        <dbReference type="ARBA" id="ARBA00022927"/>
    </source>
</evidence>
<sequence>METLRRDLHASAAQCSSLLTRYSKLAQQASTSYSSSGLVKDDLSRRRKDLEDEISNSFDSFSSQVDRLANLHATAHPPPSASAAHALERHRDVLQEYRRDFQRTQTSLRDAEQRANLLGSVREEISAFKTATGSSVTDSLLAERGRIDNSHRMADQTLEQAYATRAEFAAQRSGLSGIQARMNGVAAQVPGLNSVIGMINSRRRRDSVIMGTVLGVCTLLLLFFVFG</sequence>
<dbReference type="OrthoDB" id="422156at2759"/>
<dbReference type="STRING" id="578459.A0A194S7D3"/>
<evidence type="ECO:0000256" key="4">
    <source>
        <dbReference type="ARBA" id="ARBA00022692"/>
    </source>
</evidence>
<keyword evidence="3 9" id="KW-0813">Transport</keyword>
<keyword evidence="6 10" id="KW-1133">Transmembrane helix</keyword>
<name>A0A194S7D3_RHOGW</name>
<keyword evidence="7 9" id="KW-0333">Golgi apparatus</keyword>
<dbReference type="PIRSF" id="PIRSF027109">
    <property type="entry name" value="Golgi_SNARE"/>
    <property type="match status" value="1"/>
</dbReference>
<evidence type="ECO:0000256" key="10">
    <source>
        <dbReference type="SAM" id="Phobius"/>
    </source>
</evidence>
<dbReference type="GO" id="GO:0031201">
    <property type="term" value="C:SNARE complex"/>
    <property type="evidence" value="ECO:0007669"/>
    <property type="project" value="TreeGrafter"/>
</dbReference>
<proteinExistence type="inferred from homology"/>
<feature type="transmembrane region" description="Helical" evidence="10">
    <location>
        <begin position="208"/>
        <end position="226"/>
    </location>
</feature>
<dbReference type="GO" id="GO:0006888">
    <property type="term" value="P:endoplasmic reticulum to Golgi vesicle-mediated transport"/>
    <property type="evidence" value="ECO:0007669"/>
    <property type="project" value="InterPro"/>
</dbReference>
<dbReference type="GO" id="GO:0005801">
    <property type="term" value="C:cis-Golgi network"/>
    <property type="evidence" value="ECO:0007669"/>
    <property type="project" value="InterPro"/>
</dbReference>
<dbReference type="Pfam" id="PF12352">
    <property type="entry name" value="V-SNARE_C"/>
    <property type="match status" value="1"/>
</dbReference>
<dbReference type="GeneID" id="28976814"/>
<keyword evidence="5 9" id="KW-0653">Protein transport</keyword>
<dbReference type="GO" id="GO:0005484">
    <property type="term" value="F:SNAP receptor activity"/>
    <property type="evidence" value="ECO:0007669"/>
    <property type="project" value="TreeGrafter"/>
</dbReference>